<keyword evidence="2" id="KW-1185">Reference proteome</keyword>
<dbReference type="AlphaFoldDB" id="A0A0D0BCQ7"/>
<dbReference type="HOGENOM" id="CLU_2348084_0_0_1"/>
<proteinExistence type="predicted"/>
<dbReference type="EMBL" id="KN835146">
    <property type="protein sequence ID" value="KIK47554.1"/>
    <property type="molecule type" value="Genomic_DNA"/>
</dbReference>
<evidence type="ECO:0000313" key="1">
    <source>
        <dbReference type="EMBL" id="KIK47554.1"/>
    </source>
</evidence>
<dbReference type="Proteomes" id="UP000054485">
    <property type="component" value="Unassembled WGS sequence"/>
</dbReference>
<gene>
    <name evidence="1" type="ORF">CY34DRAFT_234058</name>
</gene>
<protein>
    <submittedName>
        <fullName evidence="1">Uncharacterized protein</fullName>
    </submittedName>
</protein>
<organism evidence="1 2">
    <name type="scientific">Suillus luteus UH-Slu-Lm8-n1</name>
    <dbReference type="NCBI Taxonomy" id="930992"/>
    <lineage>
        <taxon>Eukaryota</taxon>
        <taxon>Fungi</taxon>
        <taxon>Dikarya</taxon>
        <taxon>Basidiomycota</taxon>
        <taxon>Agaricomycotina</taxon>
        <taxon>Agaricomycetes</taxon>
        <taxon>Agaricomycetidae</taxon>
        <taxon>Boletales</taxon>
        <taxon>Suillineae</taxon>
        <taxon>Suillaceae</taxon>
        <taxon>Suillus</taxon>
    </lineage>
</organism>
<name>A0A0D0BCQ7_9AGAM</name>
<dbReference type="InParanoid" id="A0A0D0BCQ7"/>
<evidence type="ECO:0000313" key="2">
    <source>
        <dbReference type="Proteomes" id="UP000054485"/>
    </source>
</evidence>
<accession>A0A0D0BCQ7</accession>
<reference evidence="1 2" key="1">
    <citation type="submission" date="2014-04" db="EMBL/GenBank/DDBJ databases">
        <authorList>
            <consortium name="DOE Joint Genome Institute"/>
            <person name="Kuo A."/>
            <person name="Ruytinx J."/>
            <person name="Rineau F."/>
            <person name="Colpaert J."/>
            <person name="Kohler A."/>
            <person name="Nagy L.G."/>
            <person name="Floudas D."/>
            <person name="Copeland A."/>
            <person name="Barry K.W."/>
            <person name="Cichocki N."/>
            <person name="Veneault-Fourrey C."/>
            <person name="LaButti K."/>
            <person name="Lindquist E.A."/>
            <person name="Lipzen A."/>
            <person name="Lundell T."/>
            <person name="Morin E."/>
            <person name="Murat C."/>
            <person name="Sun H."/>
            <person name="Tunlid A."/>
            <person name="Henrissat B."/>
            <person name="Grigoriev I.V."/>
            <person name="Hibbett D.S."/>
            <person name="Martin F."/>
            <person name="Nordberg H.P."/>
            <person name="Cantor M.N."/>
            <person name="Hua S.X."/>
        </authorList>
    </citation>
    <scope>NUCLEOTIDE SEQUENCE [LARGE SCALE GENOMIC DNA]</scope>
    <source>
        <strain evidence="1 2">UH-Slu-Lm8-n1</strain>
    </source>
</reference>
<reference evidence="2" key="2">
    <citation type="submission" date="2015-01" db="EMBL/GenBank/DDBJ databases">
        <title>Evolutionary Origins and Diversification of the Mycorrhizal Mutualists.</title>
        <authorList>
            <consortium name="DOE Joint Genome Institute"/>
            <consortium name="Mycorrhizal Genomics Consortium"/>
            <person name="Kohler A."/>
            <person name="Kuo A."/>
            <person name="Nagy L.G."/>
            <person name="Floudas D."/>
            <person name="Copeland A."/>
            <person name="Barry K.W."/>
            <person name="Cichocki N."/>
            <person name="Veneault-Fourrey C."/>
            <person name="LaButti K."/>
            <person name="Lindquist E.A."/>
            <person name="Lipzen A."/>
            <person name="Lundell T."/>
            <person name="Morin E."/>
            <person name="Murat C."/>
            <person name="Riley R."/>
            <person name="Ohm R."/>
            <person name="Sun H."/>
            <person name="Tunlid A."/>
            <person name="Henrissat B."/>
            <person name="Grigoriev I.V."/>
            <person name="Hibbett D.S."/>
            <person name="Martin F."/>
        </authorList>
    </citation>
    <scope>NUCLEOTIDE SEQUENCE [LARGE SCALE GENOMIC DNA]</scope>
    <source>
        <strain evidence="2">UH-Slu-Lm8-n1</strain>
    </source>
</reference>
<sequence>MWRAVRISSHCWRRSYRYQFIRLVQSSLYMEYIPGVILCMRPFSTFSSSRVFEQSTIPGIRADMDVHSLRTCPATQGLDDLSASSAGSSSSIWSPFQ</sequence>